<dbReference type="Gene3D" id="1.20.1250.20">
    <property type="entry name" value="MFS general substrate transporter like domains"/>
    <property type="match status" value="1"/>
</dbReference>
<dbReference type="OrthoDB" id="6133115at2759"/>
<dbReference type="InterPro" id="IPR020846">
    <property type="entry name" value="MFS_dom"/>
</dbReference>
<evidence type="ECO:0000256" key="8">
    <source>
        <dbReference type="SAM" id="Phobius"/>
    </source>
</evidence>
<feature type="transmembrane region" description="Helical" evidence="8">
    <location>
        <begin position="83"/>
        <end position="107"/>
    </location>
</feature>
<keyword evidence="4 8" id="KW-0812">Transmembrane</keyword>
<protein>
    <recommendedName>
        <fullName evidence="9">Major facilitator superfamily (MFS) profile domain-containing protein</fullName>
    </recommendedName>
</protein>
<evidence type="ECO:0000256" key="7">
    <source>
        <dbReference type="RuleBase" id="RU003346"/>
    </source>
</evidence>
<evidence type="ECO:0000313" key="10">
    <source>
        <dbReference type="EMBL" id="CEJ94324.1"/>
    </source>
</evidence>
<reference evidence="10 11" key="1">
    <citation type="journal article" date="2015" name="Genome Announc.">
        <title>Draft Genome Sequence and Gene Annotation of the Entomopathogenic Fungus Verticillium hemipterigenum.</title>
        <authorList>
            <person name="Horn F."/>
            <person name="Habel A."/>
            <person name="Scharf D.H."/>
            <person name="Dworschak J."/>
            <person name="Brakhage A.A."/>
            <person name="Guthke R."/>
            <person name="Hertweck C."/>
            <person name="Linde J."/>
        </authorList>
    </citation>
    <scope>NUCLEOTIDE SEQUENCE [LARGE SCALE GENOMIC DNA]</scope>
</reference>
<feature type="transmembrane region" description="Helical" evidence="8">
    <location>
        <begin position="119"/>
        <end position="136"/>
    </location>
</feature>
<dbReference type="GO" id="GO:0005351">
    <property type="term" value="F:carbohydrate:proton symporter activity"/>
    <property type="evidence" value="ECO:0007669"/>
    <property type="project" value="TreeGrafter"/>
</dbReference>
<keyword evidence="3 7" id="KW-0813">Transport</keyword>
<feature type="transmembrane region" description="Helical" evidence="8">
    <location>
        <begin position="368"/>
        <end position="390"/>
    </location>
</feature>
<dbReference type="InterPro" id="IPR050360">
    <property type="entry name" value="MFS_Sugar_Transporters"/>
</dbReference>
<dbReference type="SUPFAM" id="SSF103473">
    <property type="entry name" value="MFS general substrate transporter"/>
    <property type="match status" value="1"/>
</dbReference>
<dbReference type="InterPro" id="IPR005828">
    <property type="entry name" value="MFS_sugar_transport-like"/>
</dbReference>
<feature type="transmembrane region" description="Helical" evidence="8">
    <location>
        <begin position="338"/>
        <end position="356"/>
    </location>
</feature>
<accession>A0A0A1THC5</accession>
<evidence type="ECO:0000256" key="6">
    <source>
        <dbReference type="ARBA" id="ARBA00023136"/>
    </source>
</evidence>
<comment type="similarity">
    <text evidence="2 7">Belongs to the major facilitator superfamily. Sugar transporter (TC 2.A.1.1) family.</text>
</comment>
<evidence type="ECO:0000256" key="1">
    <source>
        <dbReference type="ARBA" id="ARBA00004141"/>
    </source>
</evidence>
<keyword evidence="11" id="KW-1185">Reference proteome</keyword>
<evidence type="ECO:0000259" key="9">
    <source>
        <dbReference type="PROSITE" id="PS50850"/>
    </source>
</evidence>
<evidence type="ECO:0000313" key="11">
    <source>
        <dbReference type="Proteomes" id="UP000039046"/>
    </source>
</evidence>
<organism evidence="10 11">
    <name type="scientific">[Torrubiella] hemipterigena</name>
    <dbReference type="NCBI Taxonomy" id="1531966"/>
    <lineage>
        <taxon>Eukaryota</taxon>
        <taxon>Fungi</taxon>
        <taxon>Dikarya</taxon>
        <taxon>Ascomycota</taxon>
        <taxon>Pezizomycotina</taxon>
        <taxon>Sordariomycetes</taxon>
        <taxon>Hypocreomycetidae</taxon>
        <taxon>Hypocreales</taxon>
        <taxon>Clavicipitaceae</taxon>
        <taxon>Clavicipitaceae incertae sedis</taxon>
        <taxon>'Torrubiella' clade</taxon>
    </lineage>
</organism>
<dbReference type="PROSITE" id="PS50850">
    <property type="entry name" value="MFS"/>
    <property type="match status" value="1"/>
</dbReference>
<dbReference type="AlphaFoldDB" id="A0A0A1THC5"/>
<feature type="transmembrane region" description="Helical" evidence="8">
    <location>
        <begin position="214"/>
        <end position="233"/>
    </location>
</feature>
<feature type="transmembrane region" description="Helical" evidence="8">
    <location>
        <begin position="191"/>
        <end position="208"/>
    </location>
</feature>
<dbReference type="Proteomes" id="UP000039046">
    <property type="component" value="Unassembled WGS sequence"/>
</dbReference>
<proteinExistence type="inferred from homology"/>
<evidence type="ECO:0000256" key="4">
    <source>
        <dbReference type="ARBA" id="ARBA00022692"/>
    </source>
</evidence>
<dbReference type="GO" id="GO:0016020">
    <property type="term" value="C:membrane"/>
    <property type="evidence" value="ECO:0007669"/>
    <property type="project" value="UniProtKB-SubCell"/>
</dbReference>
<sequence>MSDKNHSTIVETADNGPKTKLVQGSERWASAIQSAKPKILAWNTMLTFFMCIPAFLCGSMAGYDSSVMASFLVMGSFQNLFGANVNGFQAGYITAIYQIAGVIAIPFISPCMDRFGRRFALFLGCASSVLGAIIQATSAQTGSLGQFLAGRFLLGFGGVLAQAAAPTYCVEVAHPAHRGILAGGQSSMQNFGGIIAAAVALGTVNLTGNDSWLIPTWVQLACPGIACLMIWFLPESPRWLYTHNQQTKAIEFITKYHGDGDIENPWVKLQLVEFEEQLEQNSSEKWWDYRPLFTTRSKRYRLGNSLMIGVWGALSSGGISYYVGAFFASAGITDPTTVLVFNVWQNFMSTMASFIGSPLCDFVGRRPLFLCTLFGMGLSWAGVAVGAGIVDSTPSNIAAAKAGIAFYFIFSFIYCIGITPLQGVYAAEVFTYEQRAKGVAFQNLGVNIAGLVNQFGTPVALEKIGYRTYIIWCIWNFIEFGISYFWSVETKGFTLEELDDIFESPNPRKASVQKRAVPTSGDINTLLHVKEV</sequence>
<comment type="subcellular location">
    <subcellularLocation>
        <location evidence="1">Membrane</location>
        <topology evidence="1">Multi-pass membrane protein</topology>
    </subcellularLocation>
</comment>
<keyword evidence="5 8" id="KW-1133">Transmembrane helix</keyword>
<feature type="transmembrane region" description="Helical" evidence="8">
    <location>
        <begin position="306"/>
        <end position="332"/>
    </location>
</feature>
<dbReference type="InterPro" id="IPR036259">
    <property type="entry name" value="MFS_trans_sf"/>
</dbReference>
<dbReference type="PANTHER" id="PTHR48022">
    <property type="entry name" value="PLASTIDIC GLUCOSE TRANSPORTER 4"/>
    <property type="match status" value="1"/>
</dbReference>
<evidence type="ECO:0000256" key="2">
    <source>
        <dbReference type="ARBA" id="ARBA00010992"/>
    </source>
</evidence>
<evidence type="ECO:0000256" key="5">
    <source>
        <dbReference type="ARBA" id="ARBA00022989"/>
    </source>
</evidence>
<dbReference type="PANTHER" id="PTHR48022:SF13">
    <property type="entry name" value="MAJOR FACILITATOR SUPERFAMILY (MFS) PROFILE DOMAIN-CONTAINING PROTEIN"/>
    <property type="match status" value="1"/>
</dbReference>
<dbReference type="HOGENOM" id="CLU_001265_30_13_1"/>
<name>A0A0A1THC5_9HYPO</name>
<gene>
    <name evidence="10" type="ORF">VHEMI09863</name>
</gene>
<dbReference type="PRINTS" id="PR00171">
    <property type="entry name" value="SUGRTRNSPORT"/>
</dbReference>
<dbReference type="NCBIfam" id="TIGR00879">
    <property type="entry name" value="SP"/>
    <property type="match status" value="1"/>
</dbReference>
<feature type="transmembrane region" description="Helical" evidence="8">
    <location>
        <begin position="148"/>
        <end position="170"/>
    </location>
</feature>
<dbReference type="InterPro" id="IPR003663">
    <property type="entry name" value="Sugar/inositol_transpt"/>
</dbReference>
<keyword evidence="6 8" id="KW-0472">Membrane</keyword>
<dbReference type="InterPro" id="IPR005829">
    <property type="entry name" value="Sugar_transporter_CS"/>
</dbReference>
<feature type="domain" description="Major facilitator superfamily (MFS) profile" evidence="9">
    <location>
        <begin position="50"/>
        <end position="491"/>
    </location>
</feature>
<feature type="transmembrane region" description="Helical" evidence="8">
    <location>
        <begin position="402"/>
        <end position="427"/>
    </location>
</feature>
<dbReference type="EMBL" id="CDHN01000006">
    <property type="protein sequence ID" value="CEJ94324.1"/>
    <property type="molecule type" value="Genomic_DNA"/>
</dbReference>
<evidence type="ECO:0000256" key="3">
    <source>
        <dbReference type="ARBA" id="ARBA00022448"/>
    </source>
</evidence>
<dbReference type="Pfam" id="PF00083">
    <property type="entry name" value="Sugar_tr"/>
    <property type="match status" value="1"/>
</dbReference>
<dbReference type="FunFam" id="1.20.1250.20:FF:000134">
    <property type="entry name" value="MFS sugar transporter protein"/>
    <property type="match status" value="1"/>
</dbReference>
<dbReference type="PROSITE" id="PS00216">
    <property type="entry name" value="SUGAR_TRANSPORT_1"/>
    <property type="match status" value="1"/>
</dbReference>
<feature type="transmembrane region" description="Helical" evidence="8">
    <location>
        <begin position="40"/>
        <end position="63"/>
    </location>
</feature>